<name>A0ABD5QSH4_9EURY</name>
<protein>
    <submittedName>
        <fullName evidence="1">Uncharacterized protein</fullName>
    </submittedName>
</protein>
<dbReference type="AlphaFoldDB" id="A0ABD5QSH4"/>
<reference evidence="1 2" key="1">
    <citation type="journal article" date="2019" name="Int. J. Syst. Evol. Microbiol.">
        <title>The Global Catalogue of Microorganisms (GCM) 10K type strain sequencing project: providing services to taxonomists for standard genome sequencing and annotation.</title>
        <authorList>
            <consortium name="The Broad Institute Genomics Platform"/>
            <consortium name="The Broad Institute Genome Sequencing Center for Infectious Disease"/>
            <person name="Wu L."/>
            <person name="Ma J."/>
        </authorList>
    </citation>
    <scope>NUCLEOTIDE SEQUENCE [LARGE SCALE GENOMIC DNA]</scope>
    <source>
        <strain evidence="1 2">CGMCC 1.16026</strain>
    </source>
</reference>
<evidence type="ECO:0000313" key="2">
    <source>
        <dbReference type="Proteomes" id="UP001596145"/>
    </source>
</evidence>
<dbReference type="EMBL" id="JBHSKV010000009">
    <property type="protein sequence ID" value="MFC5134491.1"/>
    <property type="molecule type" value="Genomic_DNA"/>
</dbReference>
<dbReference type="Proteomes" id="UP001596145">
    <property type="component" value="Unassembled WGS sequence"/>
</dbReference>
<gene>
    <name evidence="1" type="ORF">ACFPJA_07125</name>
</gene>
<proteinExistence type="predicted"/>
<keyword evidence="2" id="KW-1185">Reference proteome</keyword>
<dbReference type="RefSeq" id="WP_162498082.1">
    <property type="nucleotide sequence ID" value="NZ_JBHSKV010000009.1"/>
</dbReference>
<comment type="caution">
    <text evidence="1">The sequence shown here is derived from an EMBL/GenBank/DDBJ whole genome shotgun (WGS) entry which is preliminary data.</text>
</comment>
<accession>A0ABD5QSH4</accession>
<sequence>MGVDTYDTLDIEYRGEEGLDNHSEETPWKSSADVSFWLALVSTGELTNVEIEVAE</sequence>
<organism evidence="1 2">
    <name type="scientific">Halorubrum glutamatedens</name>
    <dbReference type="NCBI Taxonomy" id="2707018"/>
    <lineage>
        <taxon>Archaea</taxon>
        <taxon>Methanobacteriati</taxon>
        <taxon>Methanobacteriota</taxon>
        <taxon>Stenosarchaea group</taxon>
        <taxon>Halobacteria</taxon>
        <taxon>Halobacteriales</taxon>
        <taxon>Haloferacaceae</taxon>
        <taxon>Halorubrum</taxon>
    </lineage>
</organism>
<evidence type="ECO:0000313" key="1">
    <source>
        <dbReference type="EMBL" id="MFC5134491.1"/>
    </source>
</evidence>